<gene>
    <name evidence="2" type="ORF">C8N47_13617</name>
</gene>
<dbReference type="AlphaFoldDB" id="A0A2T5BUH3"/>
<reference evidence="2 3" key="1">
    <citation type="submission" date="2018-04" db="EMBL/GenBank/DDBJ databases">
        <title>Genomic Encyclopedia of Archaeal and Bacterial Type Strains, Phase II (KMG-II): from individual species to whole genera.</title>
        <authorList>
            <person name="Goeker M."/>
        </authorList>
    </citation>
    <scope>NUCLEOTIDE SEQUENCE [LARGE SCALE GENOMIC DNA]</scope>
    <source>
        <strain evidence="2 3">DSM 28823</strain>
    </source>
</reference>
<dbReference type="InterPro" id="IPR036515">
    <property type="entry name" value="Transposase_17_sf"/>
</dbReference>
<comment type="caution">
    <text evidence="2">The sequence shown here is derived from an EMBL/GenBank/DDBJ whole genome shotgun (WGS) entry which is preliminary data.</text>
</comment>
<dbReference type="Pfam" id="PF01797">
    <property type="entry name" value="Y1_Tnp"/>
    <property type="match status" value="1"/>
</dbReference>
<dbReference type="EMBL" id="QAAD01000036">
    <property type="protein sequence ID" value="PTN03158.1"/>
    <property type="molecule type" value="Genomic_DNA"/>
</dbReference>
<dbReference type="SUPFAM" id="SSF143422">
    <property type="entry name" value="Transposase IS200-like"/>
    <property type="match status" value="1"/>
</dbReference>
<dbReference type="GO" id="GO:0003677">
    <property type="term" value="F:DNA binding"/>
    <property type="evidence" value="ECO:0007669"/>
    <property type="project" value="InterPro"/>
</dbReference>
<dbReference type="OrthoDB" id="9797997at2"/>
<dbReference type="PANTHER" id="PTHR33360:SF2">
    <property type="entry name" value="TRANSPOSASE FOR INSERTION SEQUENCE ELEMENT IS200"/>
    <property type="match status" value="1"/>
</dbReference>
<dbReference type="Gene3D" id="3.30.70.1290">
    <property type="entry name" value="Transposase IS200-like"/>
    <property type="match status" value="1"/>
</dbReference>
<feature type="domain" description="Transposase IS200-like" evidence="1">
    <location>
        <begin position="5"/>
        <end position="119"/>
    </location>
</feature>
<sequence length="154" mass="18208">MANTYAQAYFHLVFSPKNRDALIGKTWAADLERYMTGIIQNNNHKLLAIRAMHDHIHIFIGYNLNQLIPDLVESIKTSSNAWIKYNHLSKCKFDWQKGYGAFTHSHSQLDAVVNYVLNQDKHHQKKSFKEEYLEILHKNDIKFNDNYLFDFFDD</sequence>
<dbReference type="InterPro" id="IPR002686">
    <property type="entry name" value="Transposase_17"/>
</dbReference>
<evidence type="ECO:0000313" key="3">
    <source>
        <dbReference type="Proteomes" id="UP000243525"/>
    </source>
</evidence>
<proteinExistence type="predicted"/>
<organism evidence="2 3">
    <name type="scientific">Mangrovibacterium marinum</name>
    <dbReference type="NCBI Taxonomy" id="1639118"/>
    <lineage>
        <taxon>Bacteria</taxon>
        <taxon>Pseudomonadati</taxon>
        <taxon>Bacteroidota</taxon>
        <taxon>Bacteroidia</taxon>
        <taxon>Marinilabiliales</taxon>
        <taxon>Prolixibacteraceae</taxon>
        <taxon>Mangrovibacterium</taxon>
    </lineage>
</organism>
<evidence type="ECO:0000313" key="2">
    <source>
        <dbReference type="EMBL" id="PTN03158.1"/>
    </source>
</evidence>
<accession>A0A2T5BUH3</accession>
<dbReference type="PANTHER" id="PTHR33360">
    <property type="entry name" value="TRANSPOSASE FOR INSERTION SEQUENCE ELEMENT IS200"/>
    <property type="match status" value="1"/>
</dbReference>
<dbReference type="Proteomes" id="UP000243525">
    <property type="component" value="Unassembled WGS sequence"/>
</dbReference>
<dbReference type="NCBIfam" id="NF033573">
    <property type="entry name" value="transpos_IS200"/>
    <property type="match status" value="1"/>
</dbReference>
<name>A0A2T5BUH3_9BACT</name>
<evidence type="ECO:0000259" key="1">
    <source>
        <dbReference type="SMART" id="SM01321"/>
    </source>
</evidence>
<keyword evidence="3" id="KW-1185">Reference proteome</keyword>
<dbReference type="SMART" id="SM01321">
    <property type="entry name" value="Y1_Tnp"/>
    <property type="match status" value="1"/>
</dbReference>
<dbReference type="GO" id="GO:0004803">
    <property type="term" value="F:transposase activity"/>
    <property type="evidence" value="ECO:0007669"/>
    <property type="project" value="InterPro"/>
</dbReference>
<dbReference type="RefSeq" id="WP_107823976.1">
    <property type="nucleotide sequence ID" value="NZ_OY782574.1"/>
</dbReference>
<protein>
    <submittedName>
        <fullName evidence="2">REP element-mobilizing transposase RayT</fullName>
    </submittedName>
</protein>
<dbReference type="GO" id="GO:0006313">
    <property type="term" value="P:DNA transposition"/>
    <property type="evidence" value="ECO:0007669"/>
    <property type="project" value="InterPro"/>
</dbReference>